<proteinExistence type="predicted"/>
<reference evidence="1 2" key="1">
    <citation type="submission" date="2024-09" db="EMBL/GenBank/DDBJ databases">
        <authorList>
            <person name="Sun Q."/>
            <person name="Mori K."/>
        </authorList>
    </citation>
    <scope>NUCLEOTIDE SEQUENCE [LARGE SCALE GENOMIC DNA]</scope>
    <source>
        <strain evidence="1 2">JCM 3324</strain>
    </source>
</reference>
<evidence type="ECO:0000313" key="2">
    <source>
        <dbReference type="Proteomes" id="UP001589568"/>
    </source>
</evidence>
<evidence type="ECO:0000313" key="1">
    <source>
        <dbReference type="EMBL" id="MFB9476831.1"/>
    </source>
</evidence>
<comment type="caution">
    <text evidence="1">The sequence shown here is derived from an EMBL/GenBank/DDBJ whole genome shotgun (WGS) entry which is preliminary data.</text>
</comment>
<name>A0ABV5P2N1_9ACTN</name>
<dbReference type="RefSeq" id="WP_345410275.1">
    <property type="nucleotide sequence ID" value="NZ_BAAAXS010000002.1"/>
</dbReference>
<accession>A0ABV5P2N1</accession>
<keyword evidence="2" id="KW-1185">Reference proteome</keyword>
<dbReference type="Proteomes" id="UP001589568">
    <property type="component" value="Unassembled WGS sequence"/>
</dbReference>
<gene>
    <name evidence="1" type="ORF">ACFFR3_45705</name>
</gene>
<sequence length="203" mass="22212">MAVKTPPKSRKPSVKIVRVHADESVCDHRMKPNGGPQPGSGCPGASGYVARCGCGCGWKNAQPIRAIVEEKRSTYLGSHPHEYAVRYTDEAGDTVYAYNPEMASRFGRSDAWLRTGELRLWQEDRLIEADAALVRRRPGTVEWEIDPEWQKDQDTYAALAGKVEAAFEAGDQEALAAARAELAAHAAKVHDRVRAATAQAGLR</sequence>
<protein>
    <submittedName>
        <fullName evidence="1">Uncharacterized protein</fullName>
    </submittedName>
</protein>
<dbReference type="EMBL" id="JBHMCF010000057">
    <property type="protein sequence ID" value="MFB9476831.1"/>
    <property type="molecule type" value="Genomic_DNA"/>
</dbReference>
<organism evidence="1 2">
    <name type="scientific">Nonomuraea salmonea</name>
    <dbReference type="NCBI Taxonomy" id="46181"/>
    <lineage>
        <taxon>Bacteria</taxon>
        <taxon>Bacillati</taxon>
        <taxon>Actinomycetota</taxon>
        <taxon>Actinomycetes</taxon>
        <taxon>Streptosporangiales</taxon>
        <taxon>Streptosporangiaceae</taxon>
        <taxon>Nonomuraea</taxon>
    </lineage>
</organism>